<name>A0A8E5ANH7_9VIRU</name>
<evidence type="ECO:0000313" key="2">
    <source>
        <dbReference type="EMBL" id="QRM16802.1"/>
    </source>
</evidence>
<evidence type="ECO:0000313" key="4">
    <source>
        <dbReference type="EMBL" id="QRM17193.1"/>
    </source>
</evidence>
<evidence type="ECO:0000313" key="3">
    <source>
        <dbReference type="EMBL" id="QRM16932.1"/>
    </source>
</evidence>
<evidence type="ECO:0000313" key="1">
    <source>
        <dbReference type="EMBL" id="QRM16538.1"/>
    </source>
</evidence>
<reference evidence="3" key="1">
    <citation type="journal article" date="2021" name="Microorganisms">
        <title>Genomes of Anguillid Herpesvirus 1 Strains Reveal Evolutionary Disparities and Low Genetic Diversity in the Genus Cyprinivirus.</title>
        <authorList>
            <person name="Donohoe O."/>
            <person name="Zhang H."/>
            <person name="Delrez N."/>
            <person name="Gao Y."/>
            <person name="Suarez N.M."/>
            <person name="Davison A.J."/>
            <person name="Vanderplasschen A."/>
        </authorList>
    </citation>
    <scope>NUCLEOTIDE SEQUENCE</scope>
    <source>
        <strain evidence="1">DK-2008-50-66-1</strain>
        <strain evidence="2">DK-205223-2</strain>
        <strain evidence="3">DK-206116-1</strain>
        <strain evidence="4">UK N080</strain>
    </source>
</reference>
<dbReference type="EMBL" id="MW580855">
    <property type="protein sequence ID" value="QRM17193.1"/>
    <property type="molecule type" value="Genomic_DNA"/>
</dbReference>
<sequence>MVNVLVSACLGVLGVLGVLGDDGFEFLDGPCEVGTLRTAYAELCLDKCVDKGSSSWECNVRLPSFSAALQGIKTKDVPCPATGITAPNHVEGKWIRCFDRQNNVVTGACKFASHTGQACSNIPEYIYTITNGFLTPKWVCRDTSVWSWLFKIGVDSGPAPCAMNGTHFAYSRDCARLYDLGCDSVSF</sequence>
<organism evidence="3">
    <name type="scientific">Anguillid herpesvirus 1</name>
    <dbReference type="NCBI Taxonomy" id="150286"/>
    <lineage>
        <taxon>Viruses</taxon>
        <taxon>Duplodnaviria</taxon>
        <taxon>Heunggongvirae</taxon>
        <taxon>Peploviricota</taxon>
        <taxon>Herviviricetes</taxon>
        <taxon>Herpesvirales</taxon>
        <taxon>Alloherpesviridae</taxon>
        <taxon>Cyvirus</taxon>
        <taxon>Cyvirus anguillidallo1</taxon>
    </lineage>
</organism>
<dbReference type="EMBL" id="MW580853">
    <property type="protein sequence ID" value="QRM16932.1"/>
    <property type="molecule type" value="Genomic_DNA"/>
</dbReference>
<dbReference type="EMBL" id="MW580850">
    <property type="protein sequence ID" value="QRM16538.1"/>
    <property type="molecule type" value="Genomic_DNA"/>
</dbReference>
<proteinExistence type="predicted"/>
<dbReference type="EMBL" id="MW580852">
    <property type="protein sequence ID" value="QRM16802.1"/>
    <property type="molecule type" value="Genomic_DNA"/>
</dbReference>
<protein>
    <submittedName>
        <fullName evidence="3">Protein ORF117</fullName>
    </submittedName>
</protein>
<gene>
    <name evidence="3" type="primary">ORF117</name>
</gene>
<reference evidence="3" key="2">
    <citation type="submission" date="2021-02" db="EMBL/GenBank/DDBJ databases">
        <authorList>
            <person name="Vanderplasschen A.F.C."/>
            <person name="Davison A.J."/>
        </authorList>
    </citation>
    <scope>NUCLEOTIDE SEQUENCE</scope>
    <source>
        <strain evidence="1">DK-2008-50-66-1</strain>
        <strain evidence="2">DK-205223-2</strain>
        <strain evidence="3">DK-206116-1</strain>
        <strain evidence="4">UK N080</strain>
    </source>
</reference>
<accession>A0A8E5ANH7</accession>